<dbReference type="RefSeq" id="WP_093007630.1">
    <property type="nucleotide sequence ID" value="NZ_FNZZ01000006.1"/>
</dbReference>
<evidence type="ECO:0000256" key="1">
    <source>
        <dbReference type="SAM" id="MobiDB-lite"/>
    </source>
</evidence>
<name>A0A1H7U7F7_9SPHN</name>
<dbReference type="AlphaFoldDB" id="A0A1H7U7F7"/>
<organism evidence="3 4">
    <name type="scientific">Sphingomonas palmae</name>
    <dbReference type="NCBI Taxonomy" id="1855283"/>
    <lineage>
        <taxon>Bacteria</taxon>
        <taxon>Pseudomonadati</taxon>
        <taxon>Pseudomonadota</taxon>
        <taxon>Alphaproteobacteria</taxon>
        <taxon>Sphingomonadales</taxon>
        <taxon>Sphingomonadaceae</taxon>
        <taxon>Sphingomonas</taxon>
    </lineage>
</organism>
<dbReference type="Proteomes" id="UP000199214">
    <property type="component" value="Unassembled WGS sequence"/>
</dbReference>
<feature type="chain" id="PRO_5011587975" evidence="2">
    <location>
        <begin position="24"/>
        <end position="94"/>
    </location>
</feature>
<proteinExistence type="predicted"/>
<accession>A0A1H7U7F7</accession>
<keyword evidence="4" id="KW-1185">Reference proteome</keyword>
<reference evidence="4" key="1">
    <citation type="submission" date="2016-10" db="EMBL/GenBank/DDBJ databases">
        <authorList>
            <person name="Varghese N."/>
            <person name="Submissions S."/>
        </authorList>
    </citation>
    <scope>NUCLEOTIDE SEQUENCE [LARGE SCALE GENOMIC DNA]</scope>
    <source>
        <strain evidence="4">JS21-1</strain>
    </source>
</reference>
<evidence type="ECO:0000313" key="3">
    <source>
        <dbReference type="EMBL" id="SEL92558.1"/>
    </source>
</evidence>
<feature type="region of interest" description="Disordered" evidence="1">
    <location>
        <begin position="30"/>
        <end position="65"/>
    </location>
</feature>
<feature type="signal peptide" evidence="2">
    <location>
        <begin position="1"/>
        <end position="23"/>
    </location>
</feature>
<dbReference type="STRING" id="1855283.SAMN05216382_2947"/>
<sequence>MTRSLPFALLASAALFSAGMAVAQTPMTHATTAARTTTRTMTKTSSMKPAMATTRTTQSRTAAGHMVTTKTATGKSVTYDCSKAGNKTKQACKR</sequence>
<gene>
    <name evidence="3" type="ORF">SAMN05216382_2947</name>
</gene>
<dbReference type="EMBL" id="FNZZ01000006">
    <property type="protein sequence ID" value="SEL92558.1"/>
    <property type="molecule type" value="Genomic_DNA"/>
</dbReference>
<evidence type="ECO:0000313" key="4">
    <source>
        <dbReference type="Proteomes" id="UP000199214"/>
    </source>
</evidence>
<dbReference type="OrthoDB" id="7586163at2"/>
<evidence type="ECO:0000256" key="2">
    <source>
        <dbReference type="SAM" id="SignalP"/>
    </source>
</evidence>
<protein>
    <submittedName>
        <fullName evidence="3">Uncharacterized protein</fullName>
    </submittedName>
</protein>
<keyword evidence="2" id="KW-0732">Signal</keyword>
<feature type="compositionally biased region" description="Low complexity" evidence="1">
    <location>
        <begin position="30"/>
        <end position="63"/>
    </location>
</feature>